<protein>
    <recommendedName>
        <fullName evidence="3">Rpn family recombination-promoting nuclease/putative transposase</fullName>
    </recommendedName>
</protein>
<proteinExistence type="predicted"/>
<dbReference type="EMBL" id="VTPS01000038">
    <property type="protein sequence ID" value="TZE80257.1"/>
    <property type="molecule type" value="Genomic_DNA"/>
</dbReference>
<organism evidence="1 2">
    <name type="scientific">Calorimonas adulescens</name>
    <dbReference type="NCBI Taxonomy" id="2606906"/>
    <lineage>
        <taxon>Bacteria</taxon>
        <taxon>Bacillati</taxon>
        <taxon>Bacillota</taxon>
        <taxon>Clostridia</taxon>
        <taxon>Thermoanaerobacterales</taxon>
        <taxon>Thermoanaerobacteraceae</taxon>
        <taxon>Calorimonas</taxon>
    </lineage>
</organism>
<gene>
    <name evidence="1" type="ORF">FWJ32_13045</name>
</gene>
<keyword evidence="2" id="KW-1185">Reference proteome</keyword>
<sequence length="232" mass="27617">MVKKEKTSEKLKLDQIMKVLFKLSKKVTINLLNALFDEKFVSNEVTIEYSNSEFIDDDYERIIGDLFINVYTKDHVYRYHIEFQTLNDASMVIRMFRYGFEKAKEISDVSEYKEIRLEFPKQVVIFLEENENISDHLSMTLVLPDGQELKYTVPVMQYWKYTPIDLESQKMYSLLPLQVFKSRKKITSIYESNRPEEEKAQLINEEFNKLIDTTNTVLNIVKKLHDEKEIPI</sequence>
<comment type="caution">
    <text evidence="1">The sequence shown here is derived from an EMBL/GenBank/DDBJ whole genome shotgun (WGS) entry which is preliminary data.</text>
</comment>
<dbReference type="Proteomes" id="UP000322976">
    <property type="component" value="Unassembled WGS sequence"/>
</dbReference>
<dbReference type="AlphaFoldDB" id="A0A5D8Q735"/>
<name>A0A5D8Q735_9THEO</name>
<accession>A0A5D8Q735</accession>
<evidence type="ECO:0000313" key="1">
    <source>
        <dbReference type="EMBL" id="TZE80257.1"/>
    </source>
</evidence>
<feature type="non-terminal residue" evidence="1">
    <location>
        <position position="232"/>
    </location>
</feature>
<evidence type="ECO:0000313" key="2">
    <source>
        <dbReference type="Proteomes" id="UP000322976"/>
    </source>
</evidence>
<dbReference type="RefSeq" id="WP_149546403.1">
    <property type="nucleotide sequence ID" value="NZ_VTPS01000038.1"/>
</dbReference>
<reference evidence="1 2" key="1">
    <citation type="submission" date="2019-08" db="EMBL/GenBank/DDBJ databases">
        <title>Calorimonas adulescens gen. nov., sp. nov., an anaerobic thermophilic bacterium from Sakhalin hot spring.</title>
        <authorList>
            <person name="Khomyakova M.A."/>
            <person name="Merkel A.Y."/>
            <person name="Novikov A."/>
            <person name="Bonch-Osmolovskaya E.A."/>
            <person name="Slobodkin A.I."/>
        </authorList>
    </citation>
    <scope>NUCLEOTIDE SEQUENCE [LARGE SCALE GENOMIC DNA]</scope>
    <source>
        <strain evidence="1 2">A05MB</strain>
    </source>
</reference>
<evidence type="ECO:0008006" key="3">
    <source>
        <dbReference type="Google" id="ProtNLM"/>
    </source>
</evidence>